<dbReference type="RefSeq" id="WP_209910941.1">
    <property type="nucleotide sequence ID" value="NZ_BAAAMI010000029.1"/>
</dbReference>
<proteinExistence type="predicted"/>
<accession>A0ABS4WJ49</accession>
<dbReference type="InterPro" id="IPR022074">
    <property type="entry name" value="DUF3626"/>
</dbReference>
<dbReference type="Pfam" id="PF12294">
    <property type="entry name" value="DUF3626"/>
    <property type="match status" value="2"/>
</dbReference>
<keyword evidence="2" id="KW-1185">Reference proteome</keyword>
<dbReference type="Proteomes" id="UP000766570">
    <property type="component" value="Unassembled WGS sequence"/>
</dbReference>
<evidence type="ECO:0000313" key="1">
    <source>
        <dbReference type="EMBL" id="MBP2376232.1"/>
    </source>
</evidence>
<organism evidence="1 2">
    <name type="scientific">Paeniglutamicibacter psychrophenolicus</name>
    <dbReference type="NCBI Taxonomy" id="257454"/>
    <lineage>
        <taxon>Bacteria</taxon>
        <taxon>Bacillati</taxon>
        <taxon>Actinomycetota</taxon>
        <taxon>Actinomycetes</taxon>
        <taxon>Micrococcales</taxon>
        <taxon>Micrococcaceae</taxon>
        <taxon>Paeniglutamicibacter</taxon>
    </lineage>
</organism>
<evidence type="ECO:0008006" key="3">
    <source>
        <dbReference type="Google" id="ProtNLM"/>
    </source>
</evidence>
<reference evidence="1 2" key="1">
    <citation type="submission" date="2021-03" db="EMBL/GenBank/DDBJ databases">
        <title>Sequencing the genomes of 1000 actinobacteria strains.</title>
        <authorList>
            <person name="Klenk H.-P."/>
        </authorList>
    </citation>
    <scope>NUCLEOTIDE SEQUENCE [LARGE SCALE GENOMIC DNA]</scope>
    <source>
        <strain evidence="1 2">DSM 15454</strain>
    </source>
</reference>
<name>A0ABS4WJ49_9MICC</name>
<comment type="caution">
    <text evidence="1">The sequence shown here is derived from an EMBL/GenBank/DDBJ whole genome shotgun (WGS) entry which is preliminary data.</text>
</comment>
<sequence length="278" mass="30262">MVDARAQAALAHVRALSRGGQIDPNASVTIHFHPDAPFGDTTVIESLAREGIYRSQFETGTGNGGLTAVPGGDRYLWESRLFGGHYDDAEAALRPKYWSLDLRRDGFGGSPRFGSSYLRLNPAVLQRSTFCFPDSVFGPTHFGTARRFGIPEPKGINPSRDPLDDYIEAHVHGVLELRRDVEAIVLDPSYRGTPIEAAARKLGCPVHWHQGFAATGTMLHQPGYRGKGPAELASRLAGDGELDPSGLGHARLRPGLDPQELKKVWHLLARYGRKPGGP</sequence>
<protein>
    <recommendedName>
        <fullName evidence="3">DUF3626 domain-containing protein</fullName>
    </recommendedName>
</protein>
<gene>
    <name evidence="1" type="ORF">JOF46_004144</name>
</gene>
<dbReference type="EMBL" id="JAGIOE010000001">
    <property type="protein sequence ID" value="MBP2376232.1"/>
    <property type="molecule type" value="Genomic_DNA"/>
</dbReference>
<evidence type="ECO:0000313" key="2">
    <source>
        <dbReference type="Proteomes" id="UP000766570"/>
    </source>
</evidence>